<feature type="transmembrane region" description="Helical" evidence="1">
    <location>
        <begin position="126"/>
        <end position="146"/>
    </location>
</feature>
<dbReference type="RefSeq" id="WP_250828497.1">
    <property type="nucleotide sequence ID" value="NZ_JAMOIL010000031.1"/>
</dbReference>
<accession>A0A9X2DAQ1</accession>
<comment type="caution">
    <text evidence="2">The sequence shown here is derived from an EMBL/GenBank/DDBJ whole genome shotgun (WGS) entry which is preliminary data.</text>
</comment>
<dbReference type="AlphaFoldDB" id="A0A9X2DAQ1"/>
<keyword evidence="1" id="KW-1133">Transmembrane helix</keyword>
<sequence>MVSIIVMENRMRPAGTLTWVVQGLCLALAALSLVGSLAWVLGPNGADVVPLYRLGEAIGTSEQNTVAHEAVVVSGRAGVATAAAANEALAPQREADATSASPSGFVEFYGAQAQLSFWGLGRWESLAWTGTRALPLLGLSLIWLLLALTMRDVRRGDVFTTRVARRVAVIGGLVLVGVPVTAVLRQVLAVHLVESSWAADIADAAPAALVPWWSVVVGLVLLVLATAWREAAVMRRDLEGLV</sequence>
<dbReference type="Proteomes" id="UP001139485">
    <property type="component" value="Unassembled WGS sequence"/>
</dbReference>
<evidence type="ECO:0000256" key="1">
    <source>
        <dbReference type="SAM" id="Phobius"/>
    </source>
</evidence>
<keyword evidence="1" id="KW-0472">Membrane</keyword>
<keyword evidence="3" id="KW-1185">Reference proteome</keyword>
<dbReference type="EMBL" id="JAMOIL010000031">
    <property type="protein sequence ID" value="MCM0622261.1"/>
    <property type="molecule type" value="Genomic_DNA"/>
</dbReference>
<reference evidence="2" key="1">
    <citation type="submission" date="2022-05" db="EMBL/GenBank/DDBJ databases">
        <authorList>
            <person name="Tuo L."/>
        </authorList>
    </citation>
    <scope>NUCLEOTIDE SEQUENCE</scope>
    <source>
        <strain evidence="2">BSK12Z-4</strain>
    </source>
</reference>
<gene>
    <name evidence="2" type="ORF">M8330_18360</name>
</gene>
<evidence type="ECO:0000313" key="2">
    <source>
        <dbReference type="EMBL" id="MCM0622261.1"/>
    </source>
</evidence>
<protein>
    <submittedName>
        <fullName evidence="2">DUF2975 domain-containing protein</fullName>
    </submittedName>
</protein>
<proteinExistence type="predicted"/>
<organism evidence="2 3">
    <name type="scientific">Nocardioides bruguierae</name>
    <dbReference type="NCBI Taxonomy" id="2945102"/>
    <lineage>
        <taxon>Bacteria</taxon>
        <taxon>Bacillati</taxon>
        <taxon>Actinomycetota</taxon>
        <taxon>Actinomycetes</taxon>
        <taxon>Propionibacteriales</taxon>
        <taxon>Nocardioidaceae</taxon>
        <taxon>Nocardioides</taxon>
    </lineage>
</organism>
<feature type="transmembrane region" description="Helical" evidence="1">
    <location>
        <begin position="167"/>
        <end position="188"/>
    </location>
</feature>
<evidence type="ECO:0000313" key="3">
    <source>
        <dbReference type="Proteomes" id="UP001139485"/>
    </source>
</evidence>
<name>A0A9X2DAQ1_9ACTN</name>
<keyword evidence="1" id="KW-0812">Transmembrane</keyword>
<feature type="transmembrane region" description="Helical" evidence="1">
    <location>
        <begin position="208"/>
        <end position="228"/>
    </location>
</feature>